<name>A0A2A9DME2_9CORY</name>
<keyword evidence="2" id="KW-1185">Reference proteome</keyword>
<dbReference type="RefSeq" id="WP_048381472.1">
    <property type="nucleotide sequence ID" value="NZ_LDYE01000011.1"/>
</dbReference>
<accession>A0A2A9DME2</accession>
<evidence type="ECO:0000313" key="2">
    <source>
        <dbReference type="Proteomes" id="UP000221653"/>
    </source>
</evidence>
<proteinExistence type="predicted"/>
<comment type="caution">
    <text evidence="1">The sequence shown here is derived from an EMBL/GenBank/DDBJ whole genome shotgun (WGS) entry which is preliminary data.</text>
</comment>
<sequence length="95" mass="9787">MNPTLDIDVEHAQALARDLAGTPAPQVPPFSPPPIPGAGDFLAALAAAHQATTRSVAELVHYLRWCGEEAAQAVSLIDATSAHTAATLDGHGELL</sequence>
<organism evidence="1 2">
    <name type="scientific">Corynebacterium renale</name>
    <dbReference type="NCBI Taxonomy" id="1724"/>
    <lineage>
        <taxon>Bacteria</taxon>
        <taxon>Bacillati</taxon>
        <taxon>Actinomycetota</taxon>
        <taxon>Actinomycetes</taxon>
        <taxon>Mycobacteriales</taxon>
        <taxon>Corynebacteriaceae</taxon>
        <taxon>Corynebacterium</taxon>
    </lineage>
</organism>
<dbReference type="AlphaFoldDB" id="A0A2A9DME2"/>
<gene>
    <name evidence="1" type="ORF">ATK06_0181</name>
</gene>
<protein>
    <recommendedName>
        <fullName evidence="3">Excreted virulence factor EspC (Type VII ESX diderm)</fullName>
    </recommendedName>
</protein>
<dbReference type="EMBL" id="PDJF01000001">
    <property type="protein sequence ID" value="PFG27132.1"/>
    <property type="molecule type" value="Genomic_DNA"/>
</dbReference>
<reference evidence="1 2" key="1">
    <citation type="submission" date="2017-10" db="EMBL/GenBank/DDBJ databases">
        <title>Sequencing the genomes of 1000 actinobacteria strains.</title>
        <authorList>
            <person name="Klenk H.-P."/>
        </authorList>
    </citation>
    <scope>NUCLEOTIDE SEQUENCE [LARGE SCALE GENOMIC DNA]</scope>
    <source>
        <strain evidence="1 2">DSM 20688</strain>
    </source>
</reference>
<evidence type="ECO:0008006" key="3">
    <source>
        <dbReference type="Google" id="ProtNLM"/>
    </source>
</evidence>
<dbReference type="STRING" id="1724.GCA_001044175_00295"/>
<dbReference type="Proteomes" id="UP000221653">
    <property type="component" value="Unassembled WGS sequence"/>
</dbReference>
<evidence type="ECO:0000313" key="1">
    <source>
        <dbReference type="EMBL" id="PFG27132.1"/>
    </source>
</evidence>